<accession>A0A8S2PBT8</accession>
<name>A0A8S2PBT8_9BILA</name>
<organism evidence="2 4">
    <name type="scientific">Rotaria magnacalcarata</name>
    <dbReference type="NCBI Taxonomy" id="392030"/>
    <lineage>
        <taxon>Eukaryota</taxon>
        <taxon>Metazoa</taxon>
        <taxon>Spiralia</taxon>
        <taxon>Gnathifera</taxon>
        <taxon>Rotifera</taxon>
        <taxon>Eurotatoria</taxon>
        <taxon>Bdelloidea</taxon>
        <taxon>Philodinida</taxon>
        <taxon>Philodinidae</taxon>
        <taxon>Rotaria</taxon>
    </lineage>
</organism>
<dbReference type="Proteomes" id="UP000681720">
    <property type="component" value="Unassembled WGS sequence"/>
</dbReference>
<comment type="caution">
    <text evidence="2">The sequence shown here is derived from an EMBL/GenBank/DDBJ whole genome shotgun (WGS) entry which is preliminary data.</text>
</comment>
<feature type="compositionally biased region" description="Basic residues" evidence="1">
    <location>
        <begin position="12"/>
        <end position="21"/>
    </location>
</feature>
<sequence length="116" mass="13266">MVQTGLGFSAAKAHKSPGRTLRRPDTIVSDRKWQRILPFYNVSNQLHQHNHIIFERVLNECPPNFHPYISWTFASAPPGLSPIIGESHTGEVRRSQFGISRCTNDHSRNDIHQIQL</sequence>
<proteinExistence type="predicted"/>
<evidence type="ECO:0000313" key="3">
    <source>
        <dbReference type="EMBL" id="CAF4147700.1"/>
    </source>
</evidence>
<dbReference type="AlphaFoldDB" id="A0A8S2PBT8"/>
<protein>
    <submittedName>
        <fullName evidence="2">Uncharacterized protein</fullName>
    </submittedName>
</protein>
<evidence type="ECO:0000256" key="1">
    <source>
        <dbReference type="SAM" id="MobiDB-lite"/>
    </source>
</evidence>
<gene>
    <name evidence="3" type="ORF">BYL167_LOCUS21366</name>
    <name evidence="2" type="ORF">GIL414_LOCUS14144</name>
</gene>
<evidence type="ECO:0000313" key="2">
    <source>
        <dbReference type="EMBL" id="CAF4045564.1"/>
    </source>
</evidence>
<reference evidence="2" key="1">
    <citation type="submission" date="2021-02" db="EMBL/GenBank/DDBJ databases">
        <authorList>
            <person name="Nowell W R."/>
        </authorList>
    </citation>
    <scope>NUCLEOTIDE SEQUENCE</scope>
</reference>
<dbReference type="EMBL" id="CAJOBJ010005906">
    <property type="protein sequence ID" value="CAF4045564.1"/>
    <property type="molecule type" value="Genomic_DNA"/>
</dbReference>
<feature type="region of interest" description="Disordered" evidence="1">
    <location>
        <begin position="1"/>
        <end position="22"/>
    </location>
</feature>
<dbReference type="EMBL" id="CAJOBH010009718">
    <property type="protein sequence ID" value="CAF4147700.1"/>
    <property type="molecule type" value="Genomic_DNA"/>
</dbReference>
<evidence type="ECO:0000313" key="4">
    <source>
        <dbReference type="Proteomes" id="UP000681720"/>
    </source>
</evidence>
<dbReference type="Proteomes" id="UP000681967">
    <property type="component" value="Unassembled WGS sequence"/>
</dbReference>